<organism evidence="1">
    <name type="scientific">Anguilla anguilla</name>
    <name type="common">European freshwater eel</name>
    <name type="synonym">Muraena anguilla</name>
    <dbReference type="NCBI Taxonomy" id="7936"/>
    <lineage>
        <taxon>Eukaryota</taxon>
        <taxon>Metazoa</taxon>
        <taxon>Chordata</taxon>
        <taxon>Craniata</taxon>
        <taxon>Vertebrata</taxon>
        <taxon>Euteleostomi</taxon>
        <taxon>Actinopterygii</taxon>
        <taxon>Neopterygii</taxon>
        <taxon>Teleostei</taxon>
        <taxon>Anguilliformes</taxon>
        <taxon>Anguillidae</taxon>
        <taxon>Anguilla</taxon>
    </lineage>
</organism>
<accession>A0A0E9V9A3</accession>
<dbReference type="EMBL" id="GBXM01034804">
    <property type="protein sequence ID" value="JAH73773.1"/>
    <property type="molecule type" value="Transcribed_RNA"/>
</dbReference>
<reference evidence="1" key="1">
    <citation type="submission" date="2014-11" db="EMBL/GenBank/DDBJ databases">
        <authorList>
            <person name="Amaro Gonzalez C."/>
        </authorList>
    </citation>
    <scope>NUCLEOTIDE SEQUENCE</scope>
</reference>
<evidence type="ECO:0000313" key="1">
    <source>
        <dbReference type="EMBL" id="JAH73773.1"/>
    </source>
</evidence>
<sequence length="14" mass="1737">MVQFAMKGKRKKER</sequence>
<reference evidence="1" key="2">
    <citation type="journal article" date="2015" name="Fish Shellfish Immunol.">
        <title>Early steps in the European eel (Anguilla anguilla)-Vibrio vulnificus interaction in the gills: Role of the RtxA13 toxin.</title>
        <authorList>
            <person name="Callol A."/>
            <person name="Pajuelo D."/>
            <person name="Ebbesson L."/>
            <person name="Teles M."/>
            <person name="MacKenzie S."/>
            <person name="Amaro C."/>
        </authorList>
    </citation>
    <scope>NUCLEOTIDE SEQUENCE</scope>
</reference>
<proteinExistence type="predicted"/>
<name>A0A0E9V9A3_ANGAN</name>
<protein>
    <submittedName>
        <fullName evidence="1">Uncharacterized protein</fullName>
    </submittedName>
</protein>